<dbReference type="PANTHER" id="PTHR34108">
    <property type="entry name" value="SEPTUM SITE-DETERMINING PROTEIN MINC"/>
    <property type="match status" value="1"/>
</dbReference>
<evidence type="ECO:0000313" key="9">
    <source>
        <dbReference type="EMBL" id="VFP81129.1"/>
    </source>
</evidence>
<dbReference type="Pfam" id="PF05209">
    <property type="entry name" value="MinC_N"/>
    <property type="match status" value="1"/>
</dbReference>
<proteinExistence type="inferred from homology"/>
<name>A0A451D5K4_9GAMM</name>
<dbReference type="InterPro" id="IPR036145">
    <property type="entry name" value="MinC_C_sf"/>
</dbReference>
<dbReference type="NCBIfam" id="TIGR01222">
    <property type="entry name" value="minC"/>
    <property type="match status" value="1"/>
</dbReference>
<dbReference type="Proteomes" id="UP000294380">
    <property type="component" value="Chromosome"/>
</dbReference>
<dbReference type="GO" id="GO:0000902">
    <property type="term" value="P:cell morphogenesis"/>
    <property type="evidence" value="ECO:0007669"/>
    <property type="project" value="InterPro"/>
</dbReference>
<dbReference type="RefSeq" id="WP_154028602.1">
    <property type="nucleotide sequence ID" value="NZ_LR217707.1"/>
</dbReference>
<evidence type="ECO:0000256" key="4">
    <source>
        <dbReference type="ARBA" id="ARBA00023306"/>
    </source>
</evidence>
<evidence type="ECO:0000313" key="10">
    <source>
        <dbReference type="Proteomes" id="UP000294380"/>
    </source>
</evidence>
<evidence type="ECO:0000256" key="2">
    <source>
        <dbReference type="ARBA" id="ARBA00022618"/>
    </source>
</evidence>
<dbReference type="InterPro" id="IPR013033">
    <property type="entry name" value="MinC"/>
</dbReference>
<dbReference type="Gene3D" id="2.160.20.70">
    <property type="match status" value="1"/>
</dbReference>
<protein>
    <recommendedName>
        <fullName evidence="6">Probable septum site-determining protein MinC</fullName>
    </recommendedName>
</protein>
<dbReference type="PANTHER" id="PTHR34108:SF1">
    <property type="entry name" value="SEPTUM SITE-DETERMINING PROTEIN MINC"/>
    <property type="match status" value="1"/>
</dbReference>
<dbReference type="Gene3D" id="3.30.70.260">
    <property type="match status" value="1"/>
</dbReference>
<comment type="similarity">
    <text evidence="1 6">Belongs to the MinC family.</text>
</comment>
<feature type="domain" description="Septum formation inhibitor MinC C-terminal" evidence="7">
    <location>
        <begin position="136"/>
        <end position="232"/>
    </location>
</feature>
<feature type="domain" description="Septum formation inhibitor MinC N-terminal" evidence="8">
    <location>
        <begin position="6"/>
        <end position="73"/>
    </location>
</feature>
<evidence type="ECO:0000259" key="8">
    <source>
        <dbReference type="Pfam" id="PF05209"/>
    </source>
</evidence>
<dbReference type="HAMAP" id="MF_00267">
    <property type="entry name" value="MinC"/>
    <property type="match status" value="1"/>
</dbReference>
<keyword evidence="3 6" id="KW-0717">Septation</keyword>
<dbReference type="AlphaFoldDB" id="A0A451D5K4"/>
<dbReference type="GO" id="GO:0051302">
    <property type="term" value="P:regulation of cell division"/>
    <property type="evidence" value="ECO:0007669"/>
    <property type="project" value="InterPro"/>
</dbReference>
<dbReference type="InterPro" id="IPR016098">
    <property type="entry name" value="CAP/MinC_C"/>
</dbReference>
<dbReference type="EMBL" id="LR217707">
    <property type="protein sequence ID" value="VFP81129.1"/>
    <property type="molecule type" value="Genomic_DNA"/>
</dbReference>
<dbReference type="GO" id="GO:1901891">
    <property type="term" value="P:regulation of cell septum assembly"/>
    <property type="evidence" value="ECO:0007669"/>
    <property type="project" value="InterPro"/>
</dbReference>
<dbReference type="InterPro" id="IPR007874">
    <property type="entry name" value="MinC_N"/>
</dbReference>
<comment type="subunit">
    <text evidence="6">Interacts with MinD and FtsZ.</text>
</comment>
<evidence type="ECO:0000256" key="5">
    <source>
        <dbReference type="ARBA" id="ARBA00025606"/>
    </source>
</evidence>
<evidence type="ECO:0000256" key="3">
    <source>
        <dbReference type="ARBA" id="ARBA00023210"/>
    </source>
</evidence>
<dbReference type="Pfam" id="PF03775">
    <property type="entry name" value="MinC_C"/>
    <property type="match status" value="1"/>
</dbReference>
<gene>
    <name evidence="6 9" type="primary">minC</name>
    <name evidence="9" type="ORF">BUCIKOCA2762_215</name>
</gene>
<evidence type="ECO:0000256" key="1">
    <source>
        <dbReference type="ARBA" id="ARBA00006291"/>
    </source>
</evidence>
<accession>A0A451D5K4</accession>
<dbReference type="GO" id="GO:0000917">
    <property type="term" value="P:division septum assembly"/>
    <property type="evidence" value="ECO:0007669"/>
    <property type="project" value="UniProtKB-KW"/>
</dbReference>
<dbReference type="InterPro" id="IPR005526">
    <property type="entry name" value="Septum_form_inhib_MinC_C"/>
</dbReference>
<dbReference type="OrthoDB" id="9794530at2"/>
<keyword evidence="4 6" id="KW-0131">Cell cycle</keyword>
<sequence length="240" mass="27280">MKNKQITFKKKNFTILVICLNQIKFDFFKNFLYQQIQESPSFFKNIPVVLNIENLFYSLDWIHVKNFILSVGLFLIGIIGCKDKNLKKIILQSGIPILSESKIIISKLYKNFNSDQYNKKSIHLSLSQISSYQSDIIDSIIRSGQRVYSPYNDLIITNNVSSGAELISGGNVHIYGVMRGRVLAGVNGDVTRKIFCTSLFAELIAIAGEYLTIEQIPIKFLGKSVEISLIKKILFIKNLK</sequence>
<dbReference type="SUPFAM" id="SSF63848">
    <property type="entry name" value="Cell-division inhibitor MinC, C-terminal domain"/>
    <property type="match status" value="1"/>
</dbReference>
<organism evidence="9 10">
    <name type="scientific">Buchnera aphidicola</name>
    <name type="common">Cinara kochiana kochiana</name>
    <dbReference type="NCBI Taxonomy" id="2518976"/>
    <lineage>
        <taxon>Bacteria</taxon>
        <taxon>Pseudomonadati</taxon>
        <taxon>Pseudomonadota</taxon>
        <taxon>Gammaproteobacteria</taxon>
        <taxon>Enterobacterales</taxon>
        <taxon>Erwiniaceae</taxon>
        <taxon>Buchnera</taxon>
    </lineage>
</organism>
<evidence type="ECO:0000256" key="6">
    <source>
        <dbReference type="HAMAP-Rule" id="MF_00267"/>
    </source>
</evidence>
<reference evidence="9 10" key="1">
    <citation type="submission" date="2019-02" db="EMBL/GenBank/DDBJ databases">
        <authorList>
            <person name="Manzano-Marin A."/>
            <person name="Manzano-Marin A."/>
        </authorList>
    </citation>
    <scope>NUCLEOTIDE SEQUENCE [LARGE SCALE GENOMIC DNA]</scope>
    <source>
        <strain evidence="9 10">BuCikochiana</strain>
    </source>
</reference>
<keyword evidence="2 6" id="KW-0132">Cell division</keyword>
<evidence type="ECO:0000259" key="7">
    <source>
        <dbReference type="Pfam" id="PF03775"/>
    </source>
</evidence>
<comment type="function">
    <text evidence="5 6">Cell division inhibitor that blocks the formation of polar Z ring septums. Rapidly oscillates between the poles of the cell to destabilize FtsZ filaments that have formed before they mature into polar Z rings. Prevents FtsZ polymerization.</text>
</comment>